<sequence>MKNIIFYFSGTGNTYWAAKTLADRIGDCQLINIAQYDNSRALSADRVGIFFPVYYWGLPNIIKKFLNSVLINTSYLYEVHTMGGYDGIATIQLEKILDTRNMKLSASYRIKMPNNIALINKSNLLTDVNRLPDEKNISKLFNKATDKLNKYSSMIIDKQAHRNFEPFFVRPWHSFGYKLNEKETSVLWQRGNIFSSNLDSSCTGCGLCSKVCPVENIRMVSQKPVWGQKCEFCMSCLHACPVKAINYGYSKGKKRYKIPQNLDWYIKKR</sequence>
<dbReference type="InterPro" id="IPR029039">
    <property type="entry name" value="Flavoprotein-like_sf"/>
</dbReference>
<reference evidence="5 6" key="1">
    <citation type="submission" date="2019-03" db="EMBL/GenBank/DDBJ databases">
        <title>Genomic Encyclopedia of Type Strains, Phase IV (KMG-IV): sequencing the most valuable type-strain genomes for metagenomic binning, comparative biology and taxonomic classification.</title>
        <authorList>
            <person name="Goeker M."/>
        </authorList>
    </citation>
    <scope>NUCLEOTIDE SEQUENCE [LARGE SCALE GENOMIC DNA]</scope>
    <source>
        <strain evidence="5 6">DSM 100556</strain>
    </source>
</reference>
<dbReference type="EMBL" id="SLUO01000002">
    <property type="protein sequence ID" value="TCL60426.1"/>
    <property type="molecule type" value="Genomic_DNA"/>
</dbReference>
<dbReference type="InterPro" id="IPR017896">
    <property type="entry name" value="4Fe4S_Fe-S-bd"/>
</dbReference>
<evidence type="ECO:0000256" key="3">
    <source>
        <dbReference type="ARBA" id="ARBA00023014"/>
    </source>
</evidence>
<dbReference type="InterPro" id="IPR017900">
    <property type="entry name" value="4Fe4S_Fe_S_CS"/>
</dbReference>
<dbReference type="PROSITE" id="PS00198">
    <property type="entry name" value="4FE4S_FER_1"/>
    <property type="match status" value="2"/>
</dbReference>
<dbReference type="GO" id="GO:0010181">
    <property type="term" value="F:FMN binding"/>
    <property type="evidence" value="ECO:0007669"/>
    <property type="project" value="InterPro"/>
</dbReference>
<accession>A0A4R1R4J8</accession>
<dbReference type="SUPFAM" id="SSF54862">
    <property type="entry name" value="4Fe-4S ferredoxins"/>
    <property type="match status" value="1"/>
</dbReference>
<keyword evidence="6" id="KW-1185">Reference proteome</keyword>
<evidence type="ECO:0000256" key="2">
    <source>
        <dbReference type="ARBA" id="ARBA00023004"/>
    </source>
</evidence>
<dbReference type="GO" id="GO:0009055">
    <property type="term" value="F:electron transfer activity"/>
    <property type="evidence" value="ECO:0007669"/>
    <property type="project" value="InterPro"/>
</dbReference>
<dbReference type="NCBIfam" id="NF038196">
    <property type="entry name" value="ferrodoxin_EFR1"/>
    <property type="match status" value="1"/>
</dbReference>
<evidence type="ECO:0000256" key="1">
    <source>
        <dbReference type="ARBA" id="ARBA00022723"/>
    </source>
</evidence>
<dbReference type="GO" id="GO:0051536">
    <property type="term" value="F:iron-sulfur cluster binding"/>
    <property type="evidence" value="ECO:0007669"/>
    <property type="project" value="UniProtKB-KW"/>
</dbReference>
<dbReference type="Gene3D" id="3.40.50.360">
    <property type="match status" value="1"/>
</dbReference>
<dbReference type="Pfam" id="PF12724">
    <property type="entry name" value="Flavodoxin_5"/>
    <property type="match status" value="1"/>
</dbReference>
<feature type="domain" description="4Fe-4S ferredoxin-type" evidence="4">
    <location>
        <begin position="192"/>
        <end position="222"/>
    </location>
</feature>
<keyword evidence="3" id="KW-0411">Iron-sulfur</keyword>
<organism evidence="5 6">
    <name type="scientific">Kineothrix alysoides</name>
    <dbReference type="NCBI Taxonomy" id="1469948"/>
    <lineage>
        <taxon>Bacteria</taxon>
        <taxon>Bacillati</taxon>
        <taxon>Bacillota</taxon>
        <taxon>Clostridia</taxon>
        <taxon>Lachnospirales</taxon>
        <taxon>Lachnospiraceae</taxon>
        <taxon>Kineothrix</taxon>
    </lineage>
</organism>
<proteinExistence type="predicted"/>
<evidence type="ECO:0000313" key="5">
    <source>
        <dbReference type="EMBL" id="TCL60426.1"/>
    </source>
</evidence>
<dbReference type="PROSITE" id="PS00201">
    <property type="entry name" value="FLAVODOXIN"/>
    <property type="match status" value="1"/>
</dbReference>
<dbReference type="Gene3D" id="3.30.70.20">
    <property type="match status" value="1"/>
</dbReference>
<dbReference type="SUPFAM" id="SSF52218">
    <property type="entry name" value="Flavoproteins"/>
    <property type="match status" value="1"/>
</dbReference>
<name>A0A4R1R4J8_9FIRM</name>
<dbReference type="InterPro" id="IPR026816">
    <property type="entry name" value="Flavodoxin_dom"/>
</dbReference>
<protein>
    <submittedName>
        <fullName evidence="5">4Fe-4S dicluster protein</fullName>
    </submittedName>
</protein>
<dbReference type="AlphaFoldDB" id="A0A4R1R4J8"/>
<gene>
    <name evidence="5" type="ORF">EDD76_102122</name>
</gene>
<dbReference type="Proteomes" id="UP000295718">
    <property type="component" value="Unassembled WGS sequence"/>
</dbReference>
<dbReference type="InterPro" id="IPR001226">
    <property type="entry name" value="Flavodoxin_CS"/>
</dbReference>
<comment type="caution">
    <text evidence="5">The sequence shown here is derived from an EMBL/GenBank/DDBJ whole genome shotgun (WGS) entry which is preliminary data.</text>
</comment>
<keyword evidence="2" id="KW-0408">Iron</keyword>
<evidence type="ECO:0000313" key="6">
    <source>
        <dbReference type="Proteomes" id="UP000295718"/>
    </source>
</evidence>
<dbReference type="RefSeq" id="WP_031388943.1">
    <property type="nucleotide sequence ID" value="NZ_JPNB01000001.1"/>
</dbReference>
<dbReference type="GO" id="GO:0046872">
    <property type="term" value="F:metal ion binding"/>
    <property type="evidence" value="ECO:0007669"/>
    <property type="project" value="UniProtKB-KW"/>
</dbReference>
<keyword evidence="1" id="KW-0479">Metal-binding</keyword>
<feature type="domain" description="4Fe-4S ferredoxin-type" evidence="4">
    <location>
        <begin position="228"/>
        <end position="250"/>
    </location>
</feature>
<dbReference type="PROSITE" id="PS51379">
    <property type="entry name" value="4FE4S_FER_2"/>
    <property type="match status" value="2"/>
</dbReference>
<dbReference type="Pfam" id="PF13187">
    <property type="entry name" value="Fer4_9"/>
    <property type="match status" value="1"/>
</dbReference>
<evidence type="ECO:0000259" key="4">
    <source>
        <dbReference type="PROSITE" id="PS51379"/>
    </source>
</evidence>
<dbReference type="InterPro" id="IPR047964">
    <property type="entry name" value="EFR1-like"/>
</dbReference>
<dbReference type="OrthoDB" id="9813995at2"/>
<dbReference type="STRING" id="1469948.GCA_000732725_00159"/>